<gene>
    <name evidence="3" type="ORF">GGR36_001111</name>
</gene>
<dbReference type="PROSITE" id="PS01098">
    <property type="entry name" value="LIPASE_GDSL_SER"/>
    <property type="match status" value="1"/>
</dbReference>
<evidence type="ECO:0000256" key="1">
    <source>
        <dbReference type="SAM" id="SignalP"/>
    </source>
</evidence>
<organism evidence="3 4">
    <name type="scientific">Niveibacterium umoris</name>
    <dbReference type="NCBI Taxonomy" id="1193620"/>
    <lineage>
        <taxon>Bacteria</taxon>
        <taxon>Pseudomonadati</taxon>
        <taxon>Pseudomonadota</taxon>
        <taxon>Betaproteobacteria</taxon>
        <taxon>Rhodocyclales</taxon>
        <taxon>Rhodocyclaceae</taxon>
        <taxon>Niveibacterium</taxon>
    </lineage>
</organism>
<dbReference type="CDD" id="cd01822">
    <property type="entry name" value="Lysophospholipase_L1_like"/>
    <property type="match status" value="1"/>
</dbReference>
<feature type="chain" id="PRO_5032908691" evidence="1">
    <location>
        <begin position="19"/>
        <end position="200"/>
    </location>
</feature>
<dbReference type="GO" id="GO:0004622">
    <property type="term" value="F:phosphatidylcholine lysophospholipase activity"/>
    <property type="evidence" value="ECO:0007669"/>
    <property type="project" value="UniProtKB-EC"/>
</dbReference>
<dbReference type="InterPro" id="IPR013830">
    <property type="entry name" value="SGNH_hydro"/>
</dbReference>
<evidence type="ECO:0000259" key="2">
    <source>
        <dbReference type="Pfam" id="PF13472"/>
    </source>
</evidence>
<evidence type="ECO:0000313" key="4">
    <source>
        <dbReference type="Proteomes" id="UP000561045"/>
    </source>
</evidence>
<dbReference type="Proteomes" id="UP000561045">
    <property type="component" value="Unassembled WGS sequence"/>
</dbReference>
<dbReference type="Pfam" id="PF13472">
    <property type="entry name" value="Lipase_GDSL_2"/>
    <property type="match status" value="1"/>
</dbReference>
<dbReference type="SUPFAM" id="SSF52266">
    <property type="entry name" value="SGNH hydrolase"/>
    <property type="match status" value="1"/>
</dbReference>
<comment type="caution">
    <text evidence="3">The sequence shown here is derived from an EMBL/GenBank/DDBJ whole genome shotgun (WGS) entry which is preliminary data.</text>
</comment>
<dbReference type="InterPro" id="IPR036514">
    <property type="entry name" value="SGNH_hydro_sf"/>
</dbReference>
<name>A0A840BGK3_9RHOO</name>
<evidence type="ECO:0000313" key="3">
    <source>
        <dbReference type="EMBL" id="MBB4011803.1"/>
    </source>
</evidence>
<reference evidence="3 4" key="1">
    <citation type="submission" date="2020-08" db="EMBL/GenBank/DDBJ databases">
        <title>Genomic Encyclopedia of Type Strains, Phase IV (KMG-IV): sequencing the most valuable type-strain genomes for metagenomic binning, comparative biology and taxonomic classification.</title>
        <authorList>
            <person name="Goeker M."/>
        </authorList>
    </citation>
    <scope>NUCLEOTIDE SEQUENCE [LARGE SCALE GENOMIC DNA]</scope>
    <source>
        <strain evidence="3 4">DSM 106739</strain>
    </source>
</reference>
<dbReference type="EC" id="3.1.2.-" evidence="3"/>
<dbReference type="Gene3D" id="3.40.50.1110">
    <property type="entry name" value="SGNH hydrolase"/>
    <property type="match status" value="1"/>
</dbReference>
<dbReference type="InterPro" id="IPR008265">
    <property type="entry name" value="Lipase_GDSL_AS"/>
</dbReference>
<dbReference type="PANTHER" id="PTHR30383:SF24">
    <property type="entry name" value="THIOESTERASE 1_PROTEASE 1_LYSOPHOSPHOLIPASE L1"/>
    <property type="match status" value="1"/>
</dbReference>
<dbReference type="EMBL" id="JACIET010000001">
    <property type="protein sequence ID" value="MBB4011803.1"/>
    <property type="molecule type" value="Genomic_DNA"/>
</dbReference>
<feature type="signal peptide" evidence="1">
    <location>
        <begin position="1"/>
        <end position="18"/>
    </location>
</feature>
<sequence length="200" mass="21586">MLRIIALFCLLWSGVCHAGTVLVFGDSLSAGFGMRADQAWPTLLQARLKQQGFKQQVVNASVSGETTAGGRTRLPAALAQHKPDVVVLELGANDGLRGLPLKPMQENLTEMTRAARQAGAKVVIVGMRLPPNYGPDYTEKFHGSFASVAKTEGAALVPFLMDGFAQTSEWFQADGLHPTPAAQPRLLDNVWPAIRPLLKR</sequence>
<dbReference type="RefSeq" id="WP_183632754.1">
    <property type="nucleotide sequence ID" value="NZ_BAABLE010000011.1"/>
</dbReference>
<dbReference type="AlphaFoldDB" id="A0A840BGK3"/>
<protein>
    <submittedName>
        <fullName evidence="3">Acyl-CoA thioesterase-1</fullName>
        <ecNumber evidence="3">3.1.1.5</ecNumber>
        <ecNumber evidence="3">3.1.2.-</ecNumber>
    </submittedName>
</protein>
<proteinExistence type="predicted"/>
<dbReference type="InterPro" id="IPR051532">
    <property type="entry name" value="Ester_Hydrolysis_Enzymes"/>
</dbReference>
<keyword evidence="1" id="KW-0732">Signal</keyword>
<dbReference type="EC" id="3.1.1.5" evidence="3"/>
<keyword evidence="4" id="KW-1185">Reference proteome</keyword>
<dbReference type="GO" id="GO:0006629">
    <property type="term" value="P:lipid metabolic process"/>
    <property type="evidence" value="ECO:0007669"/>
    <property type="project" value="InterPro"/>
</dbReference>
<keyword evidence="3" id="KW-0378">Hydrolase</keyword>
<dbReference type="PANTHER" id="PTHR30383">
    <property type="entry name" value="THIOESTERASE 1/PROTEASE 1/LYSOPHOSPHOLIPASE L1"/>
    <property type="match status" value="1"/>
</dbReference>
<feature type="domain" description="SGNH hydrolase-type esterase" evidence="2">
    <location>
        <begin position="23"/>
        <end position="182"/>
    </location>
</feature>
<accession>A0A840BGK3</accession>